<evidence type="ECO:0000313" key="14">
    <source>
        <dbReference type="Proteomes" id="UP000695562"/>
    </source>
</evidence>
<dbReference type="OrthoDB" id="19267at2759"/>
<organism evidence="13 14">
    <name type="scientific">Polysphondylium violaceum</name>
    <dbReference type="NCBI Taxonomy" id="133409"/>
    <lineage>
        <taxon>Eukaryota</taxon>
        <taxon>Amoebozoa</taxon>
        <taxon>Evosea</taxon>
        <taxon>Eumycetozoa</taxon>
        <taxon>Dictyostelia</taxon>
        <taxon>Dictyosteliales</taxon>
        <taxon>Dictyosteliaceae</taxon>
        <taxon>Polysphondylium</taxon>
    </lineage>
</organism>
<feature type="compositionally biased region" description="Polar residues" evidence="11">
    <location>
        <begin position="316"/>
        <end position="331"/>
    </location>
</feature>
<feature type="compositionally biased region" description="Polar residues" evidence="11">
    <location>
        <begin position="520"/>
        <end position="532"/>
    </location>
</feature>
<evidence type="ECO:0000256" key="11">
    <source>
        <dbReference type="SAM" id="MobiDB-lite"/>
    </source>
</evidence>
<dbReference type="Proteomes" id="UP000695562">
    <property type="component" value="Unassembled WGS sequence"/>
</dbReference>
<keyword evidence="3" id="KW-0808">Transferase</keyword>
<feature type="region of interest" description="Disordered" evidence="11">
    <location>
        <begin position="316"/>
        <end position="335"/>
    </location>
</feature>
<dbReference type="Pfam" id="PF00069">
    <property type="entry name" value="Pkinase"/>
    <property type="match status" value="1"/>
</dbReference>
<comment type="catalytic activity">
    <reaction evidence="8">
        <text>L-seryl-[protein] + ATP = O-phospho-L-seryl-[protein] + ADP + H(+)</text>
        <dbReference type="Rhea" id="RHEA:17989"/>
        <dbReference type="Rhea" id="RHEA-COMP:9863"/>
        <dbReference type="Rhea" id="RHEA-COMP:11604"/>
        <dbReference type="ChEBI" id="CHEBI:15378"/>
        <dbReference type="ChEBI" id="CHEBI:29999"/>
        <dbReference type="ChEBI" id="CHEBI:30616"/>
        <dbReference type="ChEBI" id="CHEBI:83421"/>
        <dbReference type="ChEBI" id="CHEBI:456216"/>
        <dbReference type="EC" id="2.7.11.1"/>
    </reaction>
</comment>
<feature type="domain" description="Protein kinase" evidence="12">
    <location>
        <begin position="18"/>
        <end position="263"/>
    </location>
</feature>
<evidence type="ECO:0000256" key="3">
    <source>
        <dbReference type="ARBA" id="ARBA00022679"/>
    </source>
</evidence>
<proteinExistence type="predicted"/>
<evidence type="ECO:0000256" key="2">
    <source>
        <dbReference type="ARBA" id="ARBA00022527"/>
    </source>
</evidence>
<dbReference type="GO" id="GO:0005524">
    <property type="term" value="F:ATP binding"/>
    <property type="evidence" value="ECO:0007669"/>
    <property type="project" value="UniProtKB-UniRule"/>
</dbReference>
<reference evidence="13" key="1">
    <citation type="submission" date="2020-01" db="EMBL/GenBank/DDBJ databases">
        <title>Development of genomics and gene disruption for Polysphondylium violaceum indicates a role for the polyketide synthase stlB in stalk morphogenesis.</title>
        <authorList>
            <person name="Narita B."/>
            <person name="Kawabe Y."/>
            <person name="Kin K."/>
            <person name="Saito T."/>
            <person name="Gibbs R."/>
            <person name="Kuspa A."/>
            <person name="Muzny D."/>
            <person name="Queller D."/>
            <person name="Richards S."/>
            <person name="Strassman J."/>
            <person name="Sucgang R."/>
            <person name="Worley K."/>
            <person name="Schaap P."/>
        </authorList>
    </citation>
    <scope>NUCLEOTIDE SEQUENCE</scope>
    <source>
        <strain evidence="13">QSvi11</strain>
    </source>
</reference>
<keyword evidence="4 9" id="KW-0547">Nucleotide-binding</keyword>
<evidence type="ECO:0000256" key="1">
    <source>
        <dbReference type="ARBA" id="ARBA00012513"/>
    </source>
</evidence>
<dbReference type="PROSITE" id="PS00107">
    <property type="entry name" value="PROTEIN_KINASE_ATP"/>
    <property type="match status" value="1"/>
</dbReference>
<dbReference type="GO" id="GO:0004674">
    <property type="term" value="F:protein serine/threonine kinase activity"/>
    <property type="evidence" value="ECO:0007669"/>
    <property type="project" value="UniProtKB-KW"/>
</dbReference>
<evidence type="ECO:0000256" key="6">
    <source>
        <dbReference type="ARBA" id="ARBA00022840"/>
    </source>
</evidence>
<evidence type="ECO:0000256" key="5">
    <source>
        <dbReference type="ARBA" id="ARBA00022777"/>
    </source>
</evidence>
<evidence type="ECO:0000256" key="10">
    <source>
        <dbReference type="SAM" id="Coils"/>
    </source>
</evidence>
<dbReference type="FunFam" id="1.10.510.10:FF:000571">
    <property type="entry name" value="Maternal embryonic leucine zipper kinase"/>
    <property type="match status" value="1"/>
</dbReference>
<evidence type="ECO:0000256" key="7">
    <source>
        <dbReference type="ARBA" id="ARBA00047899"/>
    </source>
</evidence>
<keyword evidence="5" id="KW-0418">Kinase</keyword>
<keyword evidence="14" id="KW-1185">Reference proteome</keyword>
<gene>
    <name evidence="13" type="ORF">CYY_008578</name>
</gene>
<dbReference type="InterPro" id="IPR000719">
    <property type="entry name" value="Prot_kinase_dom"/>
</dbReference>
<evidence type="ECO:0000256" key="4">
    <source>
        <dbReference type="ARBA" id="ARBA00022741"/>
    </source>
</evidence>
<evidence type="ECO:0000256" key="9">
    <source>
        <dbReference type="PROSITE-ProRule" id="PRU10141"/>
    </source>
</evidence>
<comment type="catalytic activity">
    <reaction evidence="7">
        <text>L-threonyl-[protein] + ATP = O-phospho-L-threonyl-[protein] + ADP + H(+)</text>
        <dbReference type="Rhea" id="RHEA:46608"/>
        <dbReference type="Rhea" id="RHEA-COMP:11060"/>
        <dbReference type="Rhea" id="RHEA-COMP:11605"/>
        <dbReference type="ChEBI" id="CHEBI:15378"/>
        <dbReference type="ChEBI" id="CHEBI:30013"/>
        <dbReference type="ChEBI" id="CHEBI:30616"/>
        <dbReference type="ChEBI" id="CHEBI:61977"/>
        <dbReference type="ChEBI" id="CHEBI:456216"/>
        <dbReference type="EC" id="2.7.11.1"/>
    </reaction>
</comment>
<dbReference type="PANTHER" id="PTHR24347">
    <property type="entry name" value="SERINE/THREONINE-PROTEIN KINASE"/>
    <property type="match status" value="1"/>
</dbReference>
<feature type="compositionally biased region" description="Low complexity" evidence="11">
    <location>
        <begin position="496"/>
        <end position="506"/>
    </location>
</feature>
<sequence length="636" mass="70955">MGKTIIPGSNTTSITKIYDMGNQIGTGKFSVVKLATEKSTGKKVAIKIMKKSVVEQQSIIKEVEIMSEVKHQNVIGLKEVFETESEILLVLELVTGGELFDKIVEREAYTEEDASQLVNTVTKVIQYLHSKDIVHCDLKPENLLYSDHSDNAVIKLCDFGLSQKCPQGNQLRSLVGTLTYMAPEISNCTGYGKPVDMWSLGVIIYILLCGFPPFDESTGYYLEFPSPEWDNISDSAKNLIKSLLVTDPSKRLTAEQTLKHHWVSGSNVGKQSIIGTLKTLKEFNTIRRSGTTTMGHNKQSRGTVFELFPSLTPVKESQSPIQVSPSTSFQDQQEESMPKSPFILSNNNNNIDTNQINNIESNNNSCNITPKTPIIIPTESTIPFELPNDCTLKIIPNENDLISGIIKSERKELNSSFSEILKKQLITSLDLEIDSSSETCSSSPMEIPDKLNSPELSSLSIDLGCASDQDFMKQKVIEQLRREKEQLLKEIETLRQQQQQPQTQQPLFRSPSPAAGRPINDSNQSTASSNGGSYYEHLFGSSPLLRGHSRNSSTGGSGDEKSKDKSKYGVDRIVGDLQSEFDKLSLPKETHDKINHILINYRVKNQEKSLKLKLEKQKDKYKKLKAQLKKDGKLVK</sequence>
<dbReference type="EMBL" id="AJWJ01000542">
    <property type="protein sequence ID" value="KAF2070104.1"/>
    <property type="molecule type" value="Genomic_DNA"/>
</dbReference>
<keyword evidence="6 9" id="KW-0067">ATP-binding</keyword>
<dbReference type="Gene3D" id="3.30.200.20">
    <property type="entry name" value="Phosphorylase Kinase, domain 1"/>
    <property type="match status" value="1"/>
</dbReference>
<dbReference type="PROSITE" id="PS50011">
    <property type="entry name" value="PROTEIN_KINASE_DOM"/>
    <property type="match status" value="1"/>
</dbReference>
<dbReference type="SMART" id="SM00220">
    <property type="entry name" value="S_TKc"/>
    <property type="match status" value="1"/>
</dbReference>
<feature type="compositionally biased region" description="Basic and acidic residues" evidence="11">
    <location>
        <begin position="558"/>
        <end position="568"/>
    </location>
</feature>
<dbReference type="InterPro" id="IPR008271">
    <property type="entry name" value="Ser/Thr_kinase_AS"/>
</dbReference>
<dbReference type="CDD" id="cd05117">
    <property type="entry name" value="STKc_CAMK"/>
    <property type="match status" value="1"/>
</dbReference>
<dbReference type="InterPro" id="IPR017441">
    <property type="entry name" value="Protein_kinase_ATP_BS"/>
</dbReference>
<dbReference type="EC" id="2.7.11.1" evidence="1"/>
<evidence type="ECO:0000259" key="12">
    <source>
        <dbReference type="PROSITE" id="PS50011"/>
    </source>
</evidence>
<feature type="region of interest" description="Disordered" evidence="11">
    <location>
        <begin position="493"/>
        <end position="568"/>
    </location>
</feature>
<accession>A0A8J4PMS5</accession>
<dbReference type="SUPFAM" id="SSF56112">
    <property type="entry name" value="Protein kinase-like (PK-like)"/>
    <property type="match status" value="1"/>
</dbReference>
<dbReference type="Gene3D" id="1.10.510.10">
    <property type="entry name" value="Transferase(Phosphotransferase) domain 1"/>
    <property type="match status" value="1"/>
</dbReference>
<comment type="caution">
    <text evidence="13">The sequence shown here is derived from an EMBL/GenBank/DDBJ whole genome shotgun (WGS) entry which is preliminary data.</text>
</comment>
<name>A0A8J4PMS5_9MYCE</name>
<keyword evidence="2" id="KW-0723">Serine/threonine-protein kinase</keyword>
<feature type="binding site" evidence="9">
    <location>
        <position position="47"/>
    </location>
    <ligand>
        <name>ATP</name>
        <dbReference type="ChEBI" id="CHEBI:30616"/>
    </ligand>
</feature>
<evidence type="ECO:0000313" key="13">
    <source>
        <dbReference type="EMBL" id="KAF2070104.1"/>
    </source>
</evidence>
<keyword evidence="10" id="KW-0175">Coiled coil</keyword>
<feature type="coiled-coil region" evidence="10">
    <location>
        <begin position="607"/>
        <end position="634"/>
    </location>
</feature>
<dbReference type="AlphaFoldDB" id="A0A8J4PMS5"/>
<protein>
    <recommendedName>
        <fullName evidence="1">non-specific serine/threonine protein kinase</fullName>
        <ecNumber evidence="1">2.7.11.1</ecNumber>
    </recommendedName>
</protein>
<dbReference type="PROSITE" id="PS00108">
    <property type="entry name" value="PROTEIN_KINASE_ST"/>
    <property type="match status" value="1"/>
</dbReference>
<evidence type="ECO:0000256" key="8">
    <source>
        <dbReference type="ARBA" id="ARBA00048679"/>
    </source>
</evidence>
<dbReference type="InterPro" id="IPR011009">
    <property type="entry name" value="Kinase-like_dom_sf"/>
</dbReference>
<dbReference type="FunFam" id="3.30.200.20:FF:000042">
    <property type="entry name" value="Aurora kinase A"/>
    <property type="match status" value="1"/>
</dbReference>